<dbReference type="InterPro" id="IPR002347">
    <property type="entry name" value="SDR_fam"/>
</dbReference>
<evidence type="ECO:0000313" key="4">
    <source>
        <dbReference type="EMBL" id="BBZ29537.1"/>
    </source>
</evidence>
<dbReference type="InterPro" id="IPR036291">
    <property type="entry name" value="NAD(P)-bd_dom_sf"/>
</dbReference>
<dbReference type="SUPFAM" id="SSF51735">
    <property type="entry name" value="NAD(P)-binding Rossmann-fold domains"/>
    <property type="match status" value="1"/>
</dbReference>
<evidence type="ECO:0000256" key="3">
    <source>
        <dbReference type="RuleBase" id="RU000363"/>
    </source>
</evidence>
<dbReference type="PANTHER" id="PTHR44196:SF1">
    <property type="entry name" value="DEHYDROGENASE_REDUCTASE SDR FAMILY MEMBER 7B"/>
    <property type="match status" value="1"/>
</dbReference>
<dbReference type="PROSITE" id="PS00061">
    <property type="entry name" value="ADH_SHORT"/>
    <property type="match status" value="1"/>
</dbReference>
<evidence type="ECO:0000256" key="1">
    <source>
        <dbReference type="ARBA" id="ARBA00006484"/>
    </source>
</evidence>
<dbReference type="RefSeq" id="WP_163740151.1">
    <property type="nucleotide sequence ID" value="NZ_AP022610.1"/>
</dbReference>
<dbReference type="GO" id="GO:0016020">
    <property type="term" value="C:membrane"/>
    <property type="evidence" value="ECO:0007669"/>
    <property type="project" value="TreeGrafter"/>
</dbReference>
<sequence length="233" mass="24001">MDISRCTALVTGANRGLGKQFSLELLKRGARVYGGARNPASIDVDGVEPLALDVTDPASVSAAVEAAGDVTLLINNAGIAANVNLLTGDLDGARREMDTNYFGTLSMVRAFAPVIERNGGGGILNVLSVLSWISYPDISGYCASKSAAWSMTNAVRAQLVERGIVVTALHVGLMDTDMGAGLDGPKADPADVAAQSLDAVAAGEYEVLADDTSRHVRAGLANGVAALYPQLAQ</sequence>
<dbReference type="NCBIfam" id="NF006119">
    <property type="entry name" value="PRK08264.1-5"/>
    <property type="match status" value="1"/>
</dbReference>
<reference evidence="4 5" key="1">
    <citation type="journal article" date="2019" name="Emerg. Microbes Infect.">
        <title>Comprehensive subspecies identification of 175 nontuberculous mycobacteria species based on 7547 genomic profiles.</title>
        <authorList>
            <person name="Matsumoto Y."/>
            <person name="Kinjo T."/>
            <person name="Motooka D."/>
            <person name="Nabeya D."/>
            <person name="Jung N."/>
            <person name="Uechi K."/>
            <person name="Horii T."/>
            <person name="Iida T."/>
            <person name="Fujita J."/>
            <person name="Nakamura S."/>
        </authorList>
    </citation>
    <scope>NUCLEOTIDE SEQUENCE [LARGE SCALE GENOMIC DNA]</scope>
    <source>
        <strain evidence="4 5">JCM 13574</strain>
    </source>
</reference>
<accession>A0A7I7XK28</accession>
<dbReference type="Proteomes" id="UP000466517">
    <property type="component" value="Chromosome"/>
</dbReference>
<dbReference type="AlphaFoldDB" id="A0A7I7XK28"/>
<dbReference type="Gene3D" id="3.40.50.720">
    <property type="entry name" value="NAD(P)-binding Rossmann-like Domain"/>
    <property type="match status" value="1"/>
</dbReference>
<evidence type="ECO:0000313" key="5">
    <source>
        <dbReference type="Proteomes" id="UP000466517"/>
    </source>
</evidence>
<evidence type="ECO:0000256" key="2">
    <source>
        <dbReference type="ARBA" id="ARBA00023002"/>
    </source>
</evidence>
<dbReference type="PRINTS" id="PR00080">
    <property type="entry name" value="SDRFAMILY"/>
</dbReference>
<dbReference type="KEGG" id="mmag:MMAD_38320"/>
<comment type="similarity">
    <text evidence="1 3">Belongs to the short-chain dehydrogenases/reductases (SDR) family.</text>
</comment>
<name>A0A7I7XK28_9MYCO</name>
<keyword evidence="5" id="KW-1185">Reference proteome</keyword>
<dbReference type="PRINTS" id="PR00081">
    <property type="entry name" value="GDHRDH"/>
</dbReference>
<organism evidence="4 5">
    <name type="scientific">Mycolicibacterium madagascariense</name>
    <dbReference type="NCBI Taxonomy" id="212765"/>
    <lineage>
        <taxon>Bacteria</taxon>
        <taxon>Bacillati</taxon>
        <taxon>Actinomycetota</taxon>
        <taxon>Actinomycetes</taxon>
        <taxon>Mycobacteriales</taxon>
        <taxon>Mycobacteriaceae</taxon>
        <taxon>Mycolicibacterium</taxon>
    </lineage>
</organism>
<dbReference type="Pfam" id="PF00106">
    <property type="entry name" value="adh_short"/>
    <property type="match status" value="1"/>
</dbReference>
<gene>
    <name evidence="4" type="ORF">MMAD_38320</name>
</gene>
<protein>
    <submittedName>
        <fullName evidence="4">Short-chain dehydrogenase</fullName>
    </submittedName>
</protein>
<keyword evidence="2" id="KW-0560">Oxidoreductase</keyword>
<proteinExistence type="inferred from homology"/>
<dbReference type="InterPro" id="IPR020904">
    <property type="entry name" value="Sc_DH/Rdtase_CS"/>
</dbReference>
<dbReference type="EMBL" id="AP022610">
    <property type="protein sequence ID" value="BBZ29537.1"/>
    <property type="molecule type" value="Genomic_DNA"/>
</dbReference>
<dbReference type="GO" id="GO:0016491">
    <property type="term" value="F:oxidoreductase activity"/>
    <property type="evidence" value="ECO:0007669"/>
    <property type="project" value="UniProtKB-KW"/>
</dbReference>
<dbReference type="PANTHER" id="PTHR44196">
    <property type="entry name" value="DEHYDROGENASE/REDUCTASE SDR FAMILY MEMBER 7B"/>
    <property type="match status" value="1"/>
</dbReference>